<reference evidence="2 3" key="1">
    <citation type="submission" date="2019-02" db="EMBL/GenBank/DDBJ databases">
        <title>Emended description of the genus Rhodopseudomonas and description of Rhodopseudomonas albus sp. nov., a non-phototrophic, heavy-metal-tolerant bacterium isolated from garden soil.</title>
        <authorList>
            <person name="Bao Z."/>
            <person name="Cao W.W."/>
            <person name="Sato Y."/>
            <person name="Nishizawa T."/>
            <person name="Zhao J."/>
            <person name="Guo Y."/>
            <person name="Ohta H."/>
        </authorList>
    </citation>
    <scope>NUCLEOTIDE SEQUENCE [LARGE SCALE GENOMIC DNA]</scope>
    <source>
        <strain evidence="2 3">SK50-23</strain>
    </source>
</reference>
<sequence length="422" mass="46682">MIDRRTLLQGSGALLLLRSSPARAAPLPGPTDTFTDSVGVNVHISSEPYAPNFERFFDLLDKSGIRHLRDELRPSNDLARWRRLADRLGVMFNIPVSPATNTVAEMMSYLDAFGVERVSSIEGQNEGDSPWFMSLPLAKSGWSNVVVDYQRDVHRALRARYTAEQLPLLSPSVINWKPADVALLRGAAQYSDVVAIHSYVQKAQEPETTDDYAAVSWYLKNMRDAFKPGAPVMVTEAGYCNVVKPGSAGVGEVASGIYMPRMLLNNFRLGILRTYLYEFFDGGIDPNEGEHHWGLVRNDLTPKPAYDAIRNLLAILKGARRAGDNQPLRLETRSLELRHIAFEDAQGKPLLAVWRAVRCWDVAKADDIEVPTRSVGINVEGPGTELIVNRPNDGAGWERIPITDGRARIPLDGKVAIISLAA</sequence>
<dbReference type="SUPFAM" id="SSF51445">
    <property type="entry name" value="(Trans)glycosidases"/>
    <property type="match status" value="1"/>
</dbReference>
<keyword evidence="1" id="KW-0732">Signal</keyword>
<dbReference type="InterPro" id="IPR017853">
    <property type="entry name" value="GH"/>
</dbReference>
<dbReference type="EMBL" id="CP036498">
    <property type="protein sequence ID" value="QUS42573.1"/>
    <property type="molecule type" value="Genomic_DNA"/>
</dbReference>
<dbReference type="Gene3D" id="3.20.20.80">
    <property type="entry name" value="Glycosidases"/>
    <property type="match status" value="1"/>
</dbReference>
<accession>A0ABX8AJL7</accession>
<organism evidence="2 3">
    <name type="scientific">Tardiphaga alba</name>
    <dbReference type="NCBI Taxonomy" id="340268"/>
    <lineage>
        <taxon>Bacteria</taxon>
        <taxon>Pseudomonadati</taxon>
        <taxon>Pseudomonadota</taxon>
        <taxon>Alphaproteobacteria</taxon>
        <taxon>Hyphomicrobiales</taxon>
        <taxon>Nitrobacteraceae</taxon>
        <taxon>Tardiphaga</taxon>
    </lineage>
</organism>
<evidence type="ECO:0000313" key="3">
    <source>
        <dbReference type="Proteomes" id="UP000682843"/>
    </source>
</evidence>
<proteinExistence type="predicted"/>
<dbReference type="Proteomes" id="UP000682843">
    <property type="component" value="Chromosome"/>
</dbReference>
<keyword evidence="3" id="KW-1185">Reference proteome</keyword>
<evidence type="ECO:0000313" key="2">
    <source>
        <dbReference type="EMBL" id="QUS42573.1"/>
    </source>
</evidence>
<feature type="signal peptide" evidence="1">
    <location>
        <begin position="1"/>
        <end position="24"/>
    </location>
</feature>
<evidence type="ECO:0000256" key="1">
    <source>
        <dbReference type="SAM" id="SignalP"/>
    </source>
</evidence>
<feature type="chain" id="PRO_5045934181" description="Glycosyl hydrolase" evidence="1">
    <location>
        <begin position="25"/>
        <end position="422"/>
    </location>
</feature>
<evidence type="ECO:0008006" key="4">
    <source>
        <dbReference type="Google" id="ProtNLM"/>
    </source>
</evidence>
<gene>
    <name evidence="2" type="ORF">RPMA_25150</name>
</gene>
<protein>
    <recommendedName>
        <fullName evidence="4">Glycosyl hydrolase</fullName>
    </recommendedName>
</protein>
<name>A0ABX8AJL7_9BRAD</name>